<dbReference type="Proteomes" id="UP000218334">
    <property type="component" value="Unassembled WGS sequence"/>
</dbReference>
<organism evidence="1 2">
    <name type="scientific">Armillaria solidipes</name>
    <dbReference type="NCBI Taxonomy" id="1076256"/>
    <lineage>
        <taxon>Eukaryota</taxon>
        <taxon>Fungi</taxon>
        <taxon>Dikarya</taxon>
        <taxon>Basidiomycota</taxon>
        <taxon>Agaricomycotina</taxon>
        <taxon>Agaricomycetes</taxon>
        <taxon>Agaricomycetidae</taxon>
        <taxon>Agaricales</taxon>
        <taxon>Marasmiineae</taxon>
        <taxon>Physalacriaceae</taxon>
        <taxon>Armillaria</taxon>
    </lineage>
</organism>
<keyword evidence="2" id="KW-1185">Reference proteome</keyword>
<dbReference type="EMBL" id="KZ293481">
    <property type="protein sequence ID" value="PBK60858.1"/>
    <property type="molecule type" value="Genomic_DNA"/>
</dbReference>
<gene>
    <name evidence="1" type="ORF">ARMSODRAFT_981949</name>
</gene>
<protein>
    <submittedName>
        <fullName evidence="1">Uncharacterized protein</fullName>
    </submittedName>
</protein>
<dbReference type="AlphaFoldDB" id="A0A2H3B4C9"/>
<name>A0A2H3B4C9_9AGAR</name>
<sequence>MRDWWYKAVVRPLQWNRSEEFFAWAFLERVEVAVMIGELLASMGNVYVNRMLCNILELTGAELVLIESALFVLDRTMRISVLLYQSLNALCRSSAFFYLSYSVAESDLLRVTTEQQTYLAKASNDTPVERVVQNFGDPSCLLPSVKDGADFTASNCGHLSAIDVTLIEEGVNFCKEPCKPCPIIN</sequence>
<reference evidence="2" key="1">
    <citation type="journal article" date="2017" name="Nat. Ecol. Evol.">
        <title>Genome expansion and lineage-specific genetic innovations in the forest pathogenic fungi Armillaria.</title>
        <authorList>
            <person name="Sipos G."/>
            <person name="Prasanna A.N."/>
            <person name="Walter M.C."/>
            <person name="O'Connor E."/>
            <person name="Balint B."/>
            <person name="Krizsan K."/>
            <person name="Kiss B."/>
            <person name="Hess J."/>
            <person name="Varga T."/>
            <person name="Slot J."/>
            <person name="Riley R."/>
            <person name="Boka B."/>
            <person name="Rigling D."/>
            <person name="Barry K."/>
            <person name="Lee J."/>
            <person name="Mihaltcheva S."/>
            <person name="LaButti K."/>
            <person name="Lipzen A."/>
            <person name="Waldron R."/>
            <person name="Moloney N.M."/>
            <person name="Sperisen C."/>
            <person name="Kredics L."/>
            <person name="Vagvoelgyi C."/>
            <person name="Patrignani A."/>
            <person name="Fitzpatrick D."/>
            <person name="Nagy I."/>
            <person name="Doyle S."/>
            <person name="Anderson J.B."/>
            <person name="Grigoriev I.V."/>
            <person name="Gueldener U."/>
            <person name="Muensterkoetter M."/>
            <person name="Nagy L.G."/>
        </authorList>
    </citation>
    <scope>NUCLEOTIDE SEQUENCE [LARGE SCALE GENOMIC DNA]</scope>
    <source>
        <strain evidence="2">28-4</strain>
    </source>
</reference>
<evidence type="ECO:0000313" key="2">
    <source>
        <dbReference type="Proteomes" id="UP000218334"/>
    </source>
</evidence>
<accession>A0A2H3B4C9</accession>
<evidence type="ECO:0000313" key="1">
    <source>
        <dbReference type="EMBL" id="PBK60858.1"/>
    </source>
</evidence>
<proteinExistence type="predicted"/>